<dbReference type="InterPro" id="IPR007400">
    <property type="entry name" value="PrpF-like"/>
</dbReference>
<dbReference type="Proteomes" id="UP000654004">
    <property type="component" value="Unassembled WGS sequence"/>
</dbReference>
<comment type="similarity">
    <text evidence="1">Belongs to the PrpF family.</text>
</comment>
<keyword evidence="2 3" id="KW-0413">Isomerase</keyword>
<evidence type="ECO:0000256" key="1">
    <source>
        <dbReference type="ARBA" id="ARBA00007673"/>
    </source>
</evidence>
<sequence>MAHLPQIRIPATYMRGGTSKGVFFSLTDLPQAAQVAGPERDALLLRVIGSPDPYAKHTDGMGGATSSTSKTVILSKSTQADHDVDYLFGQVSIDKPFVDWSGNCGNLTAAVGSFAISNGLIDPSRVPHNGTAVVRIWQANIQKTIIAHVPITNGEVQETGDFELDGVTFPAAEVQVEFLDPADGEGAMFPTGNVVDVLDVPGVGSFNATMINAGIPTIFINAADINYVGTELQDDINNDDKALAMFETIRAYGAVKMGLINHIDEAAARQHTPKVAFVAPAVEYVSSSGKAVTTADIDLVVRALSMGKLHHAMMGTAAVAIGTAAAIPGTLVNLAAGGGERSAVRFGHPSGTLRVGAEAQFVDGQWQVKKAIMSRSARVLMEGKVRIPQ</sequence>
<keyword evidence="4" id="KW-1185">Reference proteome</keyword>
<dbReference type="PANTHER" id="PTHR43709:SF2">
    <property type="entry name" value="DUF453 DOMAIN PROTEIN (AFU_ORTHOLOGUE AFUA_6G00360)"/>
    <property type="match status" value="1"/>
</dbReference>
<dbReference type="Pfam" id="PF04303">
    <property type="entry name" value="PrpF"/>
    <property type="match status" value="1"/>
</dbReference>
<dbReference type="NCBIfam" id="TIGR02334">
    <property type="entry name" value="prpF"/>
    <property type="match status" value="1"/>
</dbReference>
<reference evidence="4" key="1">
    <citation type="journal article" date="2019" name="Int. J. Syst. Evol. Microbiol.">
        <title>The Global Catalogue of Microorganisms (GCM) 10K type strain sequencing project: providing services to taxonomists for standard genome sequencing and annotation.</title>
        <authorList>
            <consortium name="The Broad Institute Genomics Platform"/>
            <consortium name="The Broad Institute Genome Sequencing Center for Infectious Disease"/>
            <person name="Wu L."/>
            <person name="Ma J."/>
        </authorList>
    </citation>
    <scope>NUCLEOTIDE SEQUENCE [LARGE SCALE GENOMIC DNA]</scope>
    <source>
        <strain evidence="4">JCM 32305</strain>
    </source>
</reference>
<organism evidence="3 4">
    <name type="scientific">Shewanella ulleungensis</name>
    <dbReference type="NCBI Taxonomy" id="2282699"/>
    <lineage>
        <taxon>Bacteria</taxon>
        <taxon>Pseudomonadati</taxon>
        <taxon>Pseudomonadota</taxon>
        <taxon>Gammaproteobacteria</taxon>
        <taxon>Alteromonadales</taxon>
        <taxon>Shewanellaceae</taxon>
        <taxon>Shewanella</taxon>
    </lineage>
</organism>
<dbReference type="PANTHER" id="PTHR43709">
    <property type="entry name" value="ACONITATE ISOMERASE-RELATED"/>
    <property type="match status" value="1"/>
</dbReference>
<dbReference type="Gene3D" id="3.10.310.10">
    <property type="entry name" value="Diaminopimelate Epimerase, Chain A, domain 1"/>
    <property type="match status" value="2"/>
</dbReference>
<evidence type="ECO:0000313" key="4">
    <source>
        <dbReference type="Proteomes" id="UP000654004"/>
    </source>
</evidence>
<dbReference type="GO" id="GO:0016853">
    <property type="term" value="F:isomerase activity"/>
    <property type="evidence" value="ECO:0007669"/>
    <property type="project" value="UniProtKB-KW"/>
</dbReference>
<dbReference type="EMBL" id="BMQW01000001">
    <property type="protein sequence ID" value="GGP76837.1"/>
    <property type="molecule type" value="Genomic_DNA"/>
</dbReference>
<comment type="caution">
    <text evidence="3">The sequence shown here is derived from an EMBL/GenBank/DDBJ whole genome shotgun (WGS) entry which is preliminary data.</text>
</comment>
<proteinExistence type="inferred from homology"/>
<dbReference type="SUPFAM" id="SSF54506">
    <property type="entry name" value="Diaminopimelate epimerase-like"/>
    <property type="match status" value="2"/>
</dbReference>
<evidence type="ECO:0000256" key="2">
    <source>
        <dbReference type="ARBA" id="ARBA00023235"/>
    </source>
</evidence>
<dbReference type="InterPro" id="IPR012709">
    <property type="entry name" value="PrpF"/>
</dbReference>
<protein>
    <submittedName>
        <fullName evidence="3">2-methyl-aconitate isomerase</fullName>
    </submittedName>
</protein>
<accession>A0ABQ2QE55</accession>
<gene>
    <name evidence="3" type="primary">prpF</name>
    <name evidence="3" type="ORF">GCM10009410_06660</name>
</gene>
<name>A0ABQ2QE55_9GAMM</name>
<dbReference type="RefSeq" id="WP_188953273.1">
    <property type="nucleotide sequence ID" value="NZ_BMQW01000001.1"/>
</dbReference>
<evidence type="ECO:0000313" key="3">
    <source>
        <dbReference type="EMBL" id="GGP76837.1"/>
    </source>
</evidence>